<protein>
    <submittedName>
        <fullName evidence="1">Uncharacterized protein</fullName>
    </submittedName>
</protein>
<organism evidence="1 2">
    <name type="scientific">Pelobates cultripes</name>
    <name type="common">Western spadefoot toad</name>
    <dbReference type="NCBI Taxonomy" id="61616"/>
    <lineage>
        <taxon>Eukaryota</taxon>
        <taxon>Metazoa</taxon>
        <taxon>Chordata</taxon>
        <taxon>Craniata</taxon>
        <taxon>Vertebrata</taxon>
        <taxon>Euteleostomi</taxon>
        <taxon>Amphibia</taxon>
        <taxon>Batrachia</taxon>
        <taxon>Anura</taxon>
        <taxon>Pelobatoidea</taxon>
        <taxon>Pelobatidae</taxon>
        <taxon>Pelobates</taxon>
    </lineage>
</organism>
<dbReference type="Gene3D" id="3.60.10.10">
    <property type="entry name" value="Endonuclease/exonuclease/phosphatase"/>
    <property type="match status" value="1"/>
</dbReference>
<dbReference type="InterPro" id="IPR036691">
    <property type="entry name" value="Endo/exonu/phosph_ase_sf"/>
</dbReference>
<sequence length="199" mass="22262">MLQETHFKEGAAPQLHDRSYPSNYFCSHQTARKSGVAIVIAADLELQELDQVQDTQGHFLFLKGLIADEIYTLATMSPTDAKLHSSKKKKAATQEIAELHKSISKLEQQHKRSHLNAIYGELMEARRTLRDLILKKHLRSLQHSKGFYYAHANKGGKHLAHLLKGTVPCIQIRKLRIGHHLPLATGDSGGVQELLPGPL</sequence>
<dbReference type="EMBL" id="OW240918">
    <property type="protein sequence ID" value="CAH2305467.1"/>
    <property type="molecule type" value="Genomic_DNA"/>
</dbReference>
<keyword evidence="2" id="KW-1185">Reference proteome</keyword>
<dbReference type="AlphaFoldDB" id="A0AAD1SLJ3"/>
<name>A0AAD1SLJ3_PELCU</name>
<accession>A0AAD1SLJ3</accession>
<evidence type="ECO:0000313" key="1">
    <source>
        <dbReference type="EMBL" id="CAH2305467.1"/>
    </source>
</evidence>
<proteinExistence type="predicted"/>
<evidence type="ECO:0000313" key="2">
    <source>
        <dbReference type="Proteomes" id="UP001295444"/>
    </source>
</evidence>
<dbReference type="Proteomes" id="UP001295444">
    <property type="component" value="Chromosome 07"/>
</dbReference>
<reference evidence="1" key="1">
    <citation type="submission" date="2022-03" db="EMBL/GenBank/DDBJ databases">
        <authorList>
            <person name="Alioto T."/>
            <person name="Alioto T."/>
            <person name="Gomez Garrido J."/>
        </authorList>
    </citation>
    <scope>NUCLEOTIDE SEQUENCE</scope>
</reference>
<gene>
    <name evidence="1" type="ORF">PECUL_23A000988</name>
</gene>